<protein>
    <submittedName>
        <fullName evidence="3">Uncharacterized protein</fullName>
    </submittedName>
</protein>
<dbReference type="PANTHER" id="PTHR35043">
    <property type="entry name" value="TRANSCRIPTION FACTOR DOMAIN-CONTAINING PROTEIN"/>
    <property type="match status" value="1"/>
</dbReference>
<feature type="transmembrane region" description="Helical" evidence="2">
    <location>
        <begin position="398"/>
        <end position="419"/>
    </location>
</feature>
<proteinExistence type="predicted"/>
<feature type="region of interest" description="Disordered" evidence="1">
    <location>
        <begin position="225"/>
        <end position="256"/>
    </location>
</feature>
<evidence type="ECO:0000313" key="3">
    <source>
        <dbReference type="EMBL" id="KAL2272961.1"/>
    </source>
</evidence>
<gene>
    <name evidence="3" type="ORF">FJTKL_05679</name>
</gene>
<feature type="compositionally biased region" description="Basic and acidic residues" evidence="1">
    <location>
        <begin position="225"/>
        <end position="243"/>
    </location>
</feature>
<keyword evidence="2" id="KW-0472">Membrane</keyword>
<dbReference type="EMBL" id="JBAWTH010000206">
    <property type="protein sequence ID" value="KAL2272961.1"/>
    <property type="molecule type" value="Genomic_DNA"/>
</dbReference>
<accession>A0ABR4DSN1</accession>
<organism evidence="3 4">
    <name type="scientific">Diaporthe vaccinii</name>
    <dbReference type="NCBI Taxonomy" id="105482"/>
    <lineage>
        <taxon>Eukaryota</taxon>
        <taxon>Fungi</taxon>
        <taxon>Dikarya</taxon>
        <taxon>Ascomycota</taxon>
        <taxon>Pezizomycotina</taxon>
        <taxon>Sordariomycetes</taxon>
        <taxon>Sordariomycetidae</taxon>
        <taxon>Diaporthales</taxon>
        <taxon>Diaporthaceae</taxon>
        <taxon>Diaporthe</taxon>
        <taxon>Diaporthe eres species complex</taxon>
    </lineage>
</organism>
<evidence type="ECO:0000313" key="4">
    <source>
        <dbReference type="Proteomes" id="UP001600888"/>
    </source>
</evidence>
<feature type="transmembrane region" description="Helical" evidence="2">
    <location>
        <begin position="139"/>
        <end position="158"/>
    </location>
</feature>
<name>A0ABR4DSN1_9PEZI</name>
<feature type="transmembrane region" description="Helical" evidence="2">
    <location>
        <begin position="364"/>
        <end position="386"/>
    </location>
</feature>
<keyword evidence="4" id="KW-1185">Reference proteome</keyword>
<dbReference type="PANTHER" id="PTHR35043:SF7">
    <property type="entry name" value="TRANSCRIPTION FACTOR DOMAIN-CONTAINING PROTEIN"/>
    <property type="match status" value="1"/>
</dbReference>
<evidence type="ECO:0000256" key="1">
    <source>
        <dbReference type="SAM" id="MobiDB-lite"/>
    </source>
</evidence>
<keyword evidence="2" id="KW-0812">Transmembrane</keyword>
<dbReference type="Proteomes" id="UP001600888">
    <property type="component" value="Unassembled WGS sequence"/>
</dbReference>
<evidence type="ECO:0000256" key="2">
    <source>
        <dbReference type="SAM" id="Phobius"/>
    </source>
</evidence>
<sequence length="462" mass="52053">MLKLKVVWVTIALLAPEVVVYMAISQLFAAWELKRGLEELVGDDCGIDLEYCFFVVMGGVEVKNIHPYSSSQGPRPFLSVSPEMMLWLAKLGRLMPVERKRIQDKSKADLLQKCLVSFQATWMAVQCITRRALGLPLTILEVHTMVHVLCAAVMYVFWLKKPKDVREPERLYLDGMEDIGALFSERAFRTGHGSLFVIPKRVDAIDPDAPGVKLPAHNQLEFMRERGDAEPRQSVDRLEDHPTNDSQTSGNEGPKPLKVSFRWNVSSFNPSGVLKTDEALPCGLANRGGDLHLNPELLAYWNRVLRGLDLALGYPRTEANWLYSALAAQVPESSLDDSNFRFPFTDLLLLDHFPADRSIRHRQFYIAMMLPAIYGGIHLAASSFGFPSVVESRLWLYSGLYIAIGLPIWEVMAWLMVIYESTGVIDTLLSCLGCSTTKGLHQWLWKSIRNVETARASTALWQ</sequence>
<comment type="caution">
    <text evidence="3">The sequence shown here is derived from an EMBL/GenBank/DDBJ whole genome shotgun (WGS) entry which is preliminary data.</text>
</comment>
<keyword evidence="2" id="KW-1133">Transmembrane helix</keyword>
<reference evidence="3 4" key="1">
    <citation type="submission" date="2024-03" db="EMBL/GenBank/DDBJ databases">
        <title>A high-quality draft genome sequence of Diaporthe vaccinii, a causative agent of upright dieback and viscid rot disease in cranberry plants.</title>
        <authorList>
            <person name="Sarrasin M."/>
            <person name="Lang B.F."/>
            <person name="Burger G."/>
        </authorList>
    </citation>
    <scope>NUCLEOTIDE SEQUENCE [LARGE SCALE GENOMIC DNA]</scope>
    <source>
        <strain evidence="3 4">IS7</strain>
    </source>
</reference>
<feature type="transmembrane region" description="Helical" evidence="2">
    <location>
        <begin position="6"/>
        <end position="31"/>
    </location>
</feature>